<dbReference type="Pfam" id="PF25963">
    <property type="entry name" value="Beta-barrel_AAEA"/>
    <property type="match status" value="1"/>
</dbReference>
<comment type="similarity">
    <text evidence="1">Belongs to the membrane fusion protein (MFP) (TC 8.A.1) family.</text>
</comment>
<evidence type="ECO:0000256" key="5">
    <source>
        <dbReference type="SAM" id="Coils"/>
    </source>
</evidence>
<dbReference type="Pfam" id="PF25878">
    <property type="entry name" value="HH_AAEA_pHBA"/>
    <property type="match status" value="1"/>
</dbReference>
<dbReference type="EMBL" id="BJOC01000010">
    <property type="protein sequence ID" value="GED21482.1"/>
    <property type="molecule type" value="Genomic_DNA"/>
</dbReference>
<dbReference type="PANTHER" id="PTHR30367:SF12">
    <property type="entry name" value="P-HYDROXYBENZOIC ACID EFFLUX PUMP SUBUNIT AAEA"/>
    <property type="match status" value="1"/>
</dbReference>
<evidence type="ECO:0000259" key="7">
    <source>
        <dbReference type="Pfam" id="PF25963"/>
    </source>
</evidence>
<organism evidence="8 9">
    <name type="scientific">Halomonas halmophila</name>
    <dbReference type="NCBI Taxonomy" id="252"/>
    <lineage>
        <taxon>Bacteria</taxon>
        <taxon>Pseudomonadati</taxon>
        <taxon>Pseudomonadota</taxon>
        <taxon>Gammaproteobacteria</taxon>
        <taxon>Oceanospirillales</taxon>
        <taxon>Halomonadaceae</taxon>
        <taxon>Halomonas</taxon>
    </lineage>
</organism>
<dbReference type="Gene3D" id="2.40.30.170">
    <property type="match status" value="1"/>
</dbReference>
<dbReference type="Proteomes" id="UP000319812">
    <property type="component" value="Unassembled WGS sequence"/>
</dbReference>
<accession>A0A4Y4EU94</accession>
<feature type="domain" description="p-hydroxybenzoic acid efflux pump subunit AaeA-like beta-barrel" evidence="7">
    <location>
        <begin position="187"/>
        <end position="284"/>
    </location>
</feature>
<keyword evidence="2" id="KW-0812">Transmembrane</keyword>
<keyword evidence="3" id="KW-1133">Transmembrane helix</keyword>
<evidence type="ECO:0000313" key="8">
    <source>
        <dbReference type="EMBL" id="GED21482.1"/>
    </source>
</evidence>
<feature type="coiled-coil region" evidence="5">
    <location>
        <begin position="128"/>
        <end position="155"/>
    </location>
</feature>
<dbReference type="InterPro" id="IPR058632">
    <property type="entry name" value="HH_AaeA"/>
</dbReference>
<dbReference type="Gene3D" id="2.40.50.100">
    <property type="match status" value="1"/>
</dbReference>
<proteinExistence type="inferred from homology"/>
<dbReference type="AlphaFoldDB" id="A0A4Y4EU94"/>
<dbReference type="InterPro" id="IPR050393">
    <property type="entry name" value="MFP_Efflux_Pump"/>
</dbReference>
<sequence>MMRTLIRILVTLAVVAVAVAAGLWLWHYYLFTPWTRDGRVRANVITIAPDVSGRVVALPVADNQHVSQGETLFRIDDTRYQTALEKAQAVVEQRAAELELSQHEASRRNRLSRQAISAESQETARINSQVAAAQLKQARSNLESARTDLKRTTVEAPADGQVLNLQLAVGNYVNAGTPVMALVKAGSFYVTGYFEETKMPSIQVGDPARIILMSGDTELRGHVKSIGGGIADPNASTNAQLLPQVEPTFSWVRLAQRIPVRIALDEIPEDTTLSAGMTATVRITDNAE</sequence>
<dbReference type="NCBIfam" id="TIGR01730">
    <property type="entry name" value="RND_mfp"/>
    <property type="match status" value="1"/>
</dbReference>
<evidence type="ECO:0000256" key="2">
    <source>
        <dbReference type="ARBA" id="ARBA00022692"/>
    </source>
</evidence>
<evidence type="ECO:0000256" key="1">
    <source>
        <dbReference type="ARBA" id="ARBA00009477"/>
    </source>
</evidence>
<evidence type="ECO:0000259" key="6">
    <source>
        <dbReference type="Pfam" id="PF25878"/>
    </source>
</evidence>
<evidence type="ECO:0000256" key="4">
    <source>
        <dbReference type="ARBA" id="ARBA00023136"/>
    </source>
</evidence>
<dbReference type="GO" id="GO:0022857">
    <property type="term" value="F:transmembrane transporter activity"/>
    <property type="evidence" value="ECO:0007669"/>
    <property type="project" value="InterPro"/>
</dbReference>
<feature type="domain" description="p-hydroxybenzoic acid efflux pump subunit AaeA alpha-helical hairpin" evidence="6">
    <location>
        <begin position="79"/>
        <end position="150"/>
    </location>
</feature>
<protein>
    <submittedName>
        <fullName evidence="8">Uncharacterized protein</fullName>
    </submittedName>
</protein>
<gene>
    <name evidence="8" type="ORF">HHA01_04590</name>
</gene>
<dbReference type="PANTHER" id="PTHR30367">
    <property type="entry name" value="P-HYDROXYBENZOIC ACID EFFLUX PUMP SUBUNIT AAEA-RELATED"/>
    <property type="match status" value="1"/>
</dbReference>
<reference evidence="8 9" key="1">
    <citation type="submission" date="2019-06" db="EMBL/GenBank/DDBJ databases">
        <title>Whole genome shotgun sequence of Halomonas halmophila NBRC 15537.</title>
        <authorList>
            <person name="Hosoyama A."/>
            <person name="Uohara A."/>
            <person name="Ohji S."/>
            <person name="Ichikawa N."/>
        </authorList>
    </citation>
    <scope>NUCLEOTIDE SEQUENCE [LARGE SCALE GENOMIC DNA]</scope>
    <source>
        <strain evidence="8 9">NBRC 15537</strain>
    </source>
</reference>
<dbReference type="InterPro" id="IPR006143">
    <property type="entry name" value="RND_pump_MFP"/>
</dbReference>
<keyword evidence="5" id="KW-0175">Coiled coil</keyword>
<dbReference type="GO" id="GO:0016020">
    <property type="term" value="C:membrane"/>
    <property type="evidence" value="ECO:0007669"/>
    <property type="project" value="InterPro"/>
</dbReference>
<keyword evidence="4" id="KW-0472">Membrane</keyword>
<evidence type="ECO:0000256" key="3">
    <source>
        <dbReference type="ARBA" id="ARBA00022989"/>
    </source>
</evidence>
<keyword evidence="9" id="KW-1185">Reference proteome</keyword>
<dbReference type="SUPFAM" id="SSF111369">
    <property type="entry name" value="HlyD-like secretion proteins"/>
    <property type="match status" value="1"/>
</dbReference>
<dbReference type="InterPro" id="IPR058634">
    <property type="entry name" value="AaeA-lik-b-barrel"/>
</dbReference>
<comment type="caution">
    <text evidence="8">The sequence shown here is derived from an EMBL/GenBank/DDBJ whole genome shotgun (WGS) entry which is preliminary data.</text>
</comment>
<name>A0A4Y4EU94_9GAMM</name>
<evidence type="ECO:0000313" key="9">
    <source>
        <dbReference type="Proteomes" id="UP000319812"/>
    </source>
</evidence>